<evidence type="ECO:0000313" key="5">
    <source>
        <dbReference type="Proteomes" id="UP000373149"/>
    </source>
</evidence>
<reference evidence="4 5" key="1">
    <citation type="submission" date="2019-09" db="EMBL/GenBank/DDBJ databases">
        <authorList>
            <person name="Duangmal K."/>
            <person name="Teo W.F.A."/>
            <person name="Lipun K."/>
        </authorList>
    </citation>
    <scope>NUCLEOTIDE SEQUENCE [LARGE SCALE GENOMIC DNA]</scope>
    <source>
        <strain evidence="4 5">K1PN6</strain>
    </source>
</reference>
<evidence type="ECO:0000259" key="3">
    <source>
        <dbReference type="Pfam" id="PF14219"/>
    </source>
</evidence>
<feature type="transmembrane region" description="Helical" evidence="2">
    <location>
        <begin position="92"/>
        <end position="112"/>
    </location>
</feature>
<keyword evidence="2" id="KW-0812">Transmembrane</keyword>
<organism evidence="4 5">
    <name type="scientific">Streptomyces acidicola</name>
    <dbReference type="NCBI Taxonomy" id="2596892"/>
    <lineage>
        <taxon>Bacteria</taxon>
        <taxon>Bacillati</taxon>
        <taxon>Actinomycetota</taxon>
        <taxon>Actinomycetes</taxon>
        <taxon>Kitasatosporales</taxon>
        <taxon>Streptomycetaceae</taxon>
        <taxon>Streptomyces</taxon>
    </lineage>
</organism>
<feature type="transmembrane region" description="Helical" evidence="2">
    <location>
        <begin position="171"/>
        <end position="191"/>
    </location>
</feature>
<keyword evidence="5" id="KW-1185">Reference proteome</keyword>
<sequence>MWLTLHPEEQIQRLRGHDTDKDDPVNGHTTHPPLRPVRGTARVAVVALALAAVAWAARAVWHTRLAVAGMPAAGPMDQGGGQHRPPTALEDGYHIVSSLGDAVTVLCAAMFLNWLWRVRDNARAFSGERPRYIWPWMYLGWIVPIMNLWVPRGLVVDIHRASAPGERLPGVVNWWWGLWLAGMLGGAGLIYADDTDDVIGRAYTDVGLLLAADAAVIGAAVACALVVRTLTKVQQDRLDRTARDESAGASESADVAARG</sequence>
<feature type="transmembrane region" description="Helical" evidence="2">
    <location>
        <begin position="41"/>
        <end position="61"/>
    </location>
</feature>
<dbReference type="AlphaFoldDB" id="A0A5N8WT11"/>
<dbReference type="Pfam" id="PF14219">
    <property type="entry name" value="DUF4328"/>
    <property type="match status" value="1"/>
</dbReference>
<dbReference type="EMBL" id="VMNX01000066">
    <property type="protein sequence ID" value="MPY50551.1"/>
    <property type="molecule type" value="Genomic_DNA"/>
</dbReference>
<feature type="transmembrane region" description="Helical" evidence="2">
    <location>
        <begin position="206"/>
        <end position="227"/>
    </location>
</feature>
<evidence type="ECO:0000256" key="2">
    <source>
        <dbReference type="SAM" id="Phobius"/>
    </source>
</evidence>
<dbReference type="InterPro" id="IPR025565">
    <property type="entry name" value="DUF4328"/>
</dbReference>
<keyword evidence="2" id="KW-0472">Membrane</keyword>
<evidence type="ECO:0000313" key="4">
    <source>
        <dbReference type="EMBL" id="MPY50551.1"/>
    </source>
</evidence>
<comment type="caution">
    <text evidence="4">The sequence shown here is derived from an EMBL/GenBank/DDBJ whole genome shotgun (WGS) entry which is preliminary data.</text>
</comment>
<keyword evidence="2" id="KW-1133">Transmembrane helix</keyword>
<feature type="region of interest" description="Disordered" evidence="1">
    <location>
        <begin position="14"/>
        <end position="36"/>
    </location>
</feature>
<feature type="transmembrane region" description="Helical" evidence="2">
    <location>
        <begin position="132"/>
        <end position="150"/>
    </location>
</feature>
<dbReference type="Proteomes" id="UP000373149">
    <property type="component" value="Unassembled WGS sequence"/>
</dbReference>
<accession>A0A5N8WT11</accession>
<name>A0A5N8WT11_9ACTN</name>
<evidence type="ECO:0000256" key="1">
    <source>
        <dbReference type="SAM" id="MobiDB-lite"/>
    </source>
</evidence>
<feature type="domain" description="DUF4328" evidence="3">
    <location>
        <begin position="102"/>
        <end position="231"/>
    </location>
</feature>
<feature type="compositionally biased region" description="Basic and acidic residues" evidence="1">
    <location>
        <begin position="14"/>
        <end position="25"/>
    </location>
</feature>
<proteinExistence type="predicted"/>
<gene>
    <name evidence="4" type="ORF">FPZ41_19010</name>
</gene>
<protein>
    <submittedName>
        <fullName evidence="4">DUF4328 domain-containing protein</fullName>
    </submittedName>
</protein>